<dbReference type="KEGG" id="gba:J421_3919"/>
<keyword evidence="7" id="KW-1185">Reference proteome</keyword>
<evidence type="ECO:0000256" key="3">
    <source>
        <dbReference type="ARBA" id="ARBA00022989"/>
    </source>
</evidence>
<dbReference type="eggNOG" id="COG3339">
    <property type="taxonomic scope" value="Bacteria"/>
</dbReference>
<proteinExistence type="predicted"/>
<sequence length="168" mass="18985">MSPRNPAARIAHAAGRARHAVGDRVRDVTRDVRREVRRHAPRRGAKRTVLDTIRQIPAYLRLLAGLLVDRRVSVLDKLLVAAAVAYIVAPIDLIPDYLPFIGEVDDVFLLVTALQRLVANSGRRVLLDHWTGPRSELSDLNLQRVLQAAAFFLPMGIQRRLRRRVEEP</sequence>
<evidence type="ECO:0000259" key="5">
    <source>
        <dbReference type="Pfam" id="PF06803"/>
    </source>
</evidence>
<protein>
    <recommendedName>
        <fullName evidence="5">DUF1232 domain-containing protein</fullName>
    </recommendedName>
</protein>
<dbReference type="STRING" id="861299.J421_3919"/>
<keyword evidence="2" id="KW-0812">Transmembrane</keyword>
<evidence type="ECO:0000256" key="4">
    <source>
        <dbReference type="ARBA" id="ARBA00023136"/>
    </source>
</evidence>
<comment type="subcellular location">
    <subcellularLocation>
        <location evidence="1">Endomembrane system</location>
        <topology evidence="1">Multi-pass membrane protein</topology>
    </subcellularLocation>
</comment>
<dbReference type="Pfam" id="PF06803">
    <property type="entry name" value="DUF1232"/>
    <property type="match status" value="1"/>
</dbReference>
<name>W0RL10_9BACT</name>
<evidence type="ECO:0000256" key="1">
    <source>
        <dbReference type="ARBA" id="ARBA00004127"/>
    </source>
</evidence>
<evidence type="ECO:0000313" key="7">
    <source>
        <dbReference type="Proteomes" id="UP000019151"/>
    </source>
</evidence>
<dbReference type="GO" id="GO:0012505">
    <property type="term" value="C:endomembrane system"/>
    <property type="evidence" value="ECO:0007669"/>
    <property type="project" value="UniProtKB-SubCell"/>
</dbReference>
<keyword evidence="4" id="KW-0472">Membrane</keyword>
<gene>
    <name evidence="6" type="ORF">J421_3919</name>
</gene>
<evidence type="ECO:0000313" key="6">
    <source>
        <dbReference type="EMBL" id="AHG91456.1"/>
    </source>
</evidence>
<organism evidence="6 7">
    <name type="scientific">Gemmatirosa kalamazoonensis</name>
    <dbReference type="NCBI Taxonomy" id="861299"/>
    <lineage>
        <taxon>Bacteria</taxon>
        <taxon>Pseudomonadati</taxon>
        <taxon>Gemmatimonadota</taxon>
        <taxon>Gemmatimonadia</taxon>
        <taxon>Gemmatimonadales</taxon>
        <taxon>Gemmatimonadaceae</taxon>
        <taxon>Gemmatirosa</taxon>
    </lineage>
</organism>
<dbReference type="EMBL" id="CP007128">
    <property type="protein sequence ID" value="AHG91456.1"/>
    <property type="molecule type" value="Genomic_DNA"/>
</dbReference>
<dbReference type="OrthoDB" id="9800202at2"/>
<dbReference type="RefSeq" id="WP_104022843.1">
    <property type="nucleotide sequence ID" value="NZ_CP007128.1"/>
</dbReference>
<evidence type="ECO:0000256" key="2">
    <source>
        <dbReference type="ARBA" id="ARBA00022692"/>
    </source>
</evidence>
<reference evidence="6 7" key="1">
    <citation type="journal article" date="2014" name="Genome Announc.">
        <title>Genome Sequence and Methylome of Soil Bacterium Gemmatirosa kalamazoonensis KBS708T, a Member of the Rarely Cultivated Gemmatimonadetes Phylum.</title>
        <authorList>
            <person name="Debruyn J.M."/>
            <person name="Radosevich M."/>
            <person name="Wommack K.E."/>
            <person name="Polson S.W."/>
            <person name="Hauser L.J."/>
            <person name="Fawaz M.N."/>
            <person name="Korlach J."/>
            <person name="Tsai Y.C."/>
        </authorList>
    </citation>
    <scope>NUCLEOTIDE SEQUENCE [LARGE SCALE GENOMIC DNA]</scope>
    <source>
        <strain evidence="6 7">KBS708</strain>
    </source>
</reference>
<dbReference type="HOGENOM" id="CLU_125903_0_0_0"/>
<dbReference type="InterPro" id="IPR010652">
    <property type="entry name" value="DUF1232"/>
</dbReference>
<accession>W0RL10</accession>
<dbReference type="InParanoid" id="W0RL10"/>
<dbReference type="AlphaFoldDB" id="W0RL10"/>
<keyword evidence="3" id="KW-1133">Transmembrane helix</keyword>
<feature type="domain" description="DUF1232" evidence="5">
    <location>
        <begin position="77"/>
        <end position="110"/>
    </location>
</feature>
<dbReference type="Proteomes" id="UP000019151">
    <property type="component" value="Chromosome"/>
</dbReference>